<keyword evidence="3" id="KW-0731">Sigma factor</keyword>
<evidence type="ECO:0000256" key="3">
    <source>
        <dbReference type="ARBA" id="ARBA00023082"/>
    </source>
</evidence>
<evidence type="ECO:0000313" key="8">
    <source>
        <dbReference type="Proteomes" id="UP001201985"/>
    </source>
</evidence>
<dbReference type="InterPro" id="IPR013249">
    <property type="entry name" value="RNA_pol_sigma70_r4_t2"/>
</dbReference>
<protein>
    <submittedName>
        <fullName evidence="7">Sigma-70 family RNA polymerase sigma factor</fullName>
    </submittedName>
</protein>
<dbReference type="SUPFAM" id="SSF88946">
    <property type="entry name" value="Sigma2 domain of RNA polymerase sigma factors"/>
    <property type="match status" value="1"/>
</dbReference>
<dbReference type="EMBL" id="JALBUU010000004">
    <property type="protein sequence ID" value="MCI0754053.1"/>
    <property type="molecule type" value="Genomic_DNA"/>
</dbReference>
<name>A0ABS9W448_9PROT</name>
<dbReference type="InterPro" id="IPR013324">
    <property type="entry name" value="RNA_pol_sigma_r3/r4-like"/>
</dbReference>
<gene>
    <name evidence="7" type="ORF">MON41_09820</name>
</gene>
<evidence type="ECO:0000256" key="4">
    <source>
        <dbReference type="ARBA" id="ARBA00023163"/>
    </source>
</evidence>
<evidence type="ECO:0000313" key="7">
    <source>
        <dbReference type="EMBL" id="MCI0754053.1"/>
    </source>
</evidence>
<dbReference type="Pfam" id="PF04542">
    <property type="entry name" value="Sigma70_r2"/>
    <property type="match status" value="1"/>
</dbReference>
<comment type="caution">
    <text evidence="7">The sequence shown here is derived from an EMBL/GenBank/DDBJ whole genome shotgun (WGS) entry which is preliminary data.</text>
</comment>
<dbReference type="PANTHER" id="PTHR43133:SF25">
    <property type="entry name" value="RNA POLYMERASE SIGMA FACTOR RFAY-RELATED"/>
    <property type="match status" value="1"/>
</dbReference>
<dbReference type="SUPFAM" id="SSF88659">
    <property type="entry name" value="Sigma3 and sigma4 domains of RNA polymerase sigma factors"/>
    <property type="match status" value="1"/>
</dbReference>
<sequence length="183" mass="20818">MSLIDQEILSCLPDLRAYARSLTRDRDAADDLVQDAVLRMLNSAERYQHGTRFKAWAFTILRNRFLNEFAARRRQQWHAGEEALVRLAVAARQEEGLEMVDLRRIFHELPEEHRSILSLVAGSGMPYEEVARVLSCAVGTVKSRVHRARGALVRLILAEQAPARPRTRRLGAAIRASSRLRPP</sequence>
<keyword evidence="2" id="KW-0805">Transcription regulation</keyword>
<dbReference type="InterPro" id="IPR007627">
    <property type="entry name" value="RNA_pol_sigma70_r2"/>
</dbReference>
<dbReference type="RefSeq" id="WP_120005469.1">
    <property type="nucleotide sequence ID" value="NZ_JALBUU010000004.1"/>
</dbReference>
<dbReference type="InterPro" id="IPR014284">
    <property type="entry name" value="RNA_pol_sigma-70_dom"/>
</dbReference>
<keyword evidence="8" id="KW-1185">Reference proteome</keyword>
<proteinExistence type="inferred from homology"/>
<evidence type="ECO:0000256" key="2">
    <source>
        <dbReference type="ARBA" id="ARBA00023015"/>
    </source>
</evidence>
<dbReference type="Gene3D" id="1.10.10.10">
    <property type="entry name" value="Winged helix-like DNA-binding domain superfamily/Winged helix DNA-binding domain"/>
    <property type="match status" value="1"/>
</dbReference>
<dbReference type="CDD" id="cd06171">
    <property type="entry name" value="Sigma70_r4"/>
    <property type="match status" value="1"/>
</dbReference>
<keyword evidence="4" id="KW-0804">Transcription</keyword>
<dbReference type="InterPro" id="IPR036388">
    <property type="entry name" value="WH-like_DNA-bd_sf"/>
</dbReference>
<dbReference type="InterPro" id="IPR013325">
    <property type="entry name" value="RNA_pol_sigma_r2"/>
</dbReference>
<feature type="domain" description="RNA polymerase sigma factor 70 region 4 type 2" evidence="6">
    <location>
        <begin position="101"/>
        <end position="152"/>
    </location>
</feature>
<comment type="similarity">
    <text evidence="1">Belongs to the sigma-70 factor family. ECF subfamily.</text>
</comment>
<organism evidence="7 8">
    <name type="scientific">Teichococcus vastitatis</name>
    <dbReference type="NCBI Taxonomy" id="2307076"/>
    <lineage>
        <taxon>Bacteria</taxon>
        <taxon>Pseudomonadati</taxon>
        <taxon>Pseudomonadota</taxon>
        <taxon>Alphaproteobacteria</taxon>
        <taxon>Acetobacterales</taxon>
        <taxon>Roseomonadaceae</taxon>
        <taxon>Roseomonas</taxon>
    </lineage>
</organism>
<evidence type="ECO:0000256" key="1">
    <source>
        <dbReference type="ARBA" id="ARBA00010641"/>
    </source>
</evidence>
<evidence type="ECO:0000259" key="6">
    <source>
        <dbReference type="Pfam" id="PF08281"/>
    </source>
</evidence>
<dbReference type="NCBIfam" id="TIGR02937">
    <property type="entry name" value="sigma70-ECF"/>
    <property type="match status" value="1"/>
</dbReference>
<dbReference type="InterPro" id="IPR039425">
    <property type="entry name" value="RNA_pol_sigma-70-like"/>
</dbReference>
<dbReference type="Pfam" id="PF08281">
    <property type="entry name" value="Sigma70_r4_2"/>
    <property type="match status" value="1"/>
</dbReference>
<dbReference type="Proteomes" id="UP001201985">
    <property type="component" value="Unassembled WGS sequence"/>
</dbReference>
<dbReference type="Gene3D" id="1.10.1740.10">
    <property type="match status" value="1"/>
</dbReference>
<dbReference type="PANTHER" id="PTHR43133">
    <property type="entry name" value="RNA POLYMERASE ECF-TYPE SIGMA FACTO"/>
    <property type="match status" value="1"/>
</dbReference>
<accession>A0ABS9W448</accession>
<evidence type="ECO:0000259" key="5">
    <source>
        <dbReference type="Pfam" id="PF04542"/>
    </source>
</evidence>
<feature type="domain" description="RNA polymerase sigma-70 region 2" evidence="5">
    <location>
        <begin position="10"/>
        <end position="74"/>
    </location>
</feature>
<reference evidence="7 8" key="1">
    <citation type="submission" date="2022-03" db="EMBL/GenBank/DDBJ databases">
        <title>Complete genome analysis of Roseomonas KG 17.1 : a prolific producer of plant growth promoters.</title>
        <authorList>
            <person name="Saadouli I."/>
            <person name="Najjari A."/>
            <person name="Mosbah A."/>
            <person name="Ouzari H.I."/>
        </authorList>
    </citation>
    <scope>NUCLEOTIDE SEQUENCE [LARGE SCALE GENOMIC DNA]</scope>
    <source>
        <strain evidence="7 8">KG17-1</strain>
    </source>
</reference>